<keyword evidence="2" id="KW-1185">Reference proteome</keyword>
<reference evidence="1 2" key="1">
    <citation type="submission" date="2020-08" db="EMBL/GenBank/DDBJ databases">
        <title>Genomic Encyclopedia of Type Strains, Phase IV (KMG-IV): sequencing the most valuable type-strain genomes for metagenomic binning, comparative biology and taxonomic classification.</title>
        <authorList>
            <person name="Goeker M."/>
        </authorList>
    </citation>
    <scope>NUCLEOTIDE SEQUENCE [LARGE SCALE GENOMIC DNA]</scope>
    <source>
        <strain evidence="1 2">DSM 103733</strain>
    </source>
</reference>
<evidence type="ECO:0000313" key="1">
    <source>
        <dbReference type="EMBL" id="MBB6142482.1"/>
    </source>
</evidence>
<dbReference type="AlphaFoldDB" id="A0A841JM79"/>
<comment type="caution">
    <text evidence="1">The sequence shown here is derived from an EMBL/GenBank/DDBJ whole genome shotgun (WGS) entry which is preliminary data.</text>
</comment>
<evidence type="ECO:0000313" key="2">
    <source>
        <dbReference type="Proteomes" id="UP000538666"/>
    </source>
</evidence>
<dbReference type="Proteomes" id="UP000538666">
    <property type="component" value="Unassembled WGS sequence"/>
</dbReference>
<dbReference type="RefSeq" id="WP_050057707.1">
    <property type="nucleotide sequence ID" value="NZ_JACHEK010000001.1"/>
</dbReference>
<dbReference type="EMBL" id="JACHEK010000001">
    <property type="protein sequence ID" value="MBB6142482.1"/>
    <property type="molecule type" value="Genomic_DNA"/>
</dbReference>
<sequence length="64" mass="7146">MWFFLPRKFPENSSSLGERLADQAIAPSALVLVVIDTGFVIPIPHLKIEMWGTRSGLVYTRSDA</sequence>
<name>A0A841JM79_9BACT</name>
<proteinExistence type="predicted"/>
<gene>
    <name evidence="1" type="ORF">HNQ77_000420</name>
</gene>
<protein>
    <submittedName>
        <fullName evidence="1">Uncharacterized protein</fullName>
    </submittedName>
</protein>
<accession>A0A841JM79</accession>
<organism evidence="1 2">
    <name type="scientific">Silvibacterium bohemicum</name>
    <dbReference type="NCBI Taxonomy" id="1577686"/>
    <lineage>
        <taxon>Bacteria</taxon>
        <taxon>Pseudomonadati</taxon>
        <taxon>Acidobacteriota</taxon>
        <taxon>Terriglobia</taxon>
        <taxon>Terriglobales</taxon>
        <taxon>Acidobacteriaceae</taxon>
        <taxon>Silvibacterium</taxon>
    </lineage>
</organism>